<feature type="domain" description="CBS" evidence="3">
    <location>
        <begin position="99"/>
        <end position="155"/>
    </location>
</feature>
<protein>
    <recommendedName>
        <fullName evidence="3">CBS domain-containing protein</fullName>
    </recommendedName>
</protein>
<dbReference type="EMBL" id="LBXO01000021">
    <property type="protein sequence ID" value="KKR32834.1"/>
    <property type="molecule type" value="Genomic_DNA"/>
</dbReference>
<dbReference type="InterPro" id="IPR000644">
    <property type="entry name" value="CBS_dom"/>
</dbReference>
<feature type="domain" description="CBS" evidence="3">
    <location>
        <begin position="7"/>
        <end position="65"/>
    </location>
</feature>
<keyword evidence="1 2" id="KW-0129">CBS domain</keyword>
<comment type="caution">
    <text evidence="4">The sequence shown here is derived from an EMBL/GenBank/DDBJ whole genome shotgun (WGS) entry which is preliminary data.</text>
</comment>
<dbReference type="PANTHER" id="PTHR43080">
    <property type="entry name" value="CBS DOMAIN-CONTAINING PROTEIN CBSX3, MITOCHONDRIAL"/>
    <property type="match status" value="1"/>
</dbReference>
<gene>
    <name evidence="4" type="ORF">UT64_C0021G0005</name>
</gene>
<sequence length="157" mass="17744">MNAKNIMSKRVISVKPEASISEVAAILHGKGFHALPVVDRQKRLLGIITETDLFARSFPMIHLPTYIDFLKKSKLDGNLSIKQRKSFEKLTQAEAKDVMSETPFVISPFISIEKILKIFQKNKIYSLPVINNDKKVIGIITLSDIINLLSKKKLIIK</sequence>
<dbReference type="SUPFAM" id="SSF54631">
    <property type="entry name" value="CBS-domain pair"/>
    <property type="match status" value="1"/>
</dbReference>
<dbReference type="AlphaFoldDB" id="A0A0G0PXG6"/>
<dbReference type="SMART" id="SM00116">
    <property type="entry name" value="CBS"/>
    <property type="match status" value="2"/>
</dbReference>
<dbReference type="Proteomes" id="UP000034137">
    <property type="component" value="Unassembled WGS sequence"/>
</dbReference>
<accession>A0A0G0PXG6</accession>
<dbReference type="Pfam" id="PF00571">
    <property type="entry name" value="CBS"/>
    <property type="match status" value="2"/>
</dbReference>
<dbReference type="InterPro" id="IPR051257">
    <property type="entry name" value="Diverse_CBS-Domain"/>
</dbReference>
<name>A0A0G0PXG6_9BACT</name>
<dbReference type="InterPro" id="IPR046342">
    <property type="entry name" value="CBS_dom_sf"/>
</dbReference>
<evidence type="ECO:0000313" key="5">
    <source>
        <dbReference type="Proteomes" id="UP000034137"/>
    </source>
</evidence>
<evidence type="ECO:0000256" key="1">
    <source>
        <dbReference type="ARBA" id="ARBA00023122"/>
    </source>
</evidence>
<dbReference type="PROSITE" id="PS51371">
    <property type="entry name" value="CBS"/>
    <property type="match status" value="2"/>
</dbReference>
<dbReference type="PANTHER" id="PTHR43080:SF2">
    <property type="entry name" value="CBS DOMAIN-CONTAINING PROTEIN"/>
    <property type="match status" value="1"/>
</dbReference>
<evidence type="ECO:0000256" key="2">
    <source>
        <dbReference type="PROSITE-ProRule" id="PRU00703"/>
    </source>
</evidence>
<evidence type="ECO:0000313" key="4">
    <source>
        <dbReference type="EMBL" id="KKR32834.1"/>
    </source>
</evidence>
<reference evidence="4 5" key="1">
    <citation type="journal article" date="2015" name="Nature">
        <title>rRNA introns, odd ribosomes, and small enigmatic genomes across a large radiation of phyla.</title>
        <authorList>
            <person name="Brown C.T."/>
            <person name="Hug L.A."/>
            <person name="Thomas B.C."/>
            <person name="Sharon I."/>
            <person name="Castelle C.J."/>
            <person name="Singh A."/>
            <person name="Wilkins M.J."/>
            <person name="Williams K.H."/>
            <person name="Banfield J.F."/>
        </authorList>
    </citation>
    <scope>NUCLEOTIDE SEQUENCE [LARGE SCALE GENOMIC DNA]</scope>
</reference>
<proteinExistence type="predicted"/>
<organism evidence="4 5">
    <name type="scientific">Candidatus Falkowbacteria bacterium GW2011_GWF2_39_8</name>
    <dbReference type="NCBI Taxonomy" id="1618642"/>
    <lineage>
        <taxon>Bacteria</taxon>
        <taxon>Candidatus Falkowiibacteriota</taxon>
    </lineage>
</organism>
<evidence type="ECO:0000259" key="3">
    <source>
        <dbReference type="PROSITE" id="PS51371"/>
    </source>
</evidence>
<dbReference type="Gene3D" id="3.10.580.10">
    <property type="entry name" value="CBS-domain"/>
    <property type="match status" value="1"/>
</dbReference>